<dbReference type="STRING" id="269796.Rru_A3019"/>
<sequence length="87" mass="9437">MDTLHKTAARGFASMDEDKQRHIARKGGQSVPNEKRSFSRDHALAASAGRKGGQNVPDEKRSFSKDRDLAVQAGRKGGKSSSIKNVD</sequence>
<dbReference type="EMBL" id="CP000230">
    <property type="protein sequence ID" value="ABC23814.1"/>
    <property type="molecule type" value="Genomic_DNA"/>
</dbReference>
<gene>
    <name evidence="2" type="ordered locus">Rru_A3019</name>
</gene>
<dbReference type="PATRIC" id="fig|269796.9.peg.3128"/>
<feature type="compositionally biased region" description="Basic and acidic residues" evidence="1">
    <location>
        <begin position="57"/>
        <end position="69"/>
    </location>
</feature>
<dbReference type="RefSeq" id="WP_011390767.1">
    <property type="nucleotide sequence ID" value="NC_007643.1"/>
</dbReference>
<organism evidence="2 3">
    <name type="scientific">Rhodospirillum rubrum (strain ATCC 11170 / ATH 1.1.1 / DSM 467 / LMG 4362 / NCIMB 8255 / S1)</name>
    <dbReference type="NCBI Taxonomy" id="269796"/>
    <lineage>
        <taxon>Bacteria</taxon>
        <taxon>Pseudomonadati</taxon>
        <taxon>Pseudomonadota</taxon>
        <taxon>Alphaproteobacteria</taxon>
        <taxon>Rhodospirillales</taxon>
        <taxon>Rhodospirillaceae</taxon>
        <taxon>Rhodospirillum</taxon>
    </lineage>
</organism>
<reference evidence="2 3" key="1">
    <citation type="journal article" date="2011" name="Stand. Genomic Sci.">
        <title>Complete genome sequence of Rhodospirillum rubrum type strain (S1).</title>
        <authorList>
            <person name="Munk A.C."/>
            <person name="Copeland A."/>
            <person name="Lucas S."/>
            <person name="Lapidus A."/>
            <person name="Del Rio T.G."/>
            <person name="Barry K."/>
            <person name="Detter J.C."/>
            <person name="Hammon N."/>
            <person name="Israni S."/>
            <person name="Pitluck S."/>
            <person name="Brettin T."/>
            <person name="Bruce D."/>
            <person name="Han C."/>
            <person name="Tapia R."/>
            <person name="Gilna P."/>
            <person name="Schmutz J."/>
            <person name="Larimer F."/>
            <person name="Land M."/>
            <person name="Kyrpides N.C."/>
            <person name="Mavromatis K."/>
            <person name="Richardson P."/>
            <person name="Rohde M."/>
            <person name="Goker M."/>
            <person name="Klenk H.P."/>
            <person name="Zhang Y."/>
            <person name="Roberts G.P."/>
            <person name="Reslewic S."/>
            <person name="Schwartz D.C."/>
        </authorList>
    </citation>
    <scope>NUCLEOTIDE SEQUENCE [LARGE SCALE GENOMIC DNA]</scope>
    <source>
        <strain evidence="3">ATCC 11170 / ATH 1.1.1 / DSM 467 / LMG 4362 / NCIMB 8255 / S1</strain>
    </source>
</reference>
<evidence type="ECO:0000313" key="2">
    <source>
        <dbReference type="EMBL" id="ABC23814.1"/>
    </source>
</evidence>
<dbReference type="eggNOG" id="COG3729">
    <property type="taxonomic scope" value="Bacteria"/>
</dbReference>
<dbReference type="Proteomes" id="UP000001929">
    <property type="component" value="Chromosome"/>
</dbReference>
<protein>
    <recommendedName>
        <fullName evidence="4">Stress-induced protein</fullName>
    </recommendedName>
</protein>
<keyword evidence="3" id="KW-1185">Reference proteome</keyword>
<feature type="region of interest" description="Disordered" evidence="1">
    <location>
        <begin position="1"/>
        <end position="87"/>
    </location>
</feature>
<accession>Q2RPY1</accession>
<dbReference type="EnsemblBacteria" id="ABC23814">
    <property type="protein sequence ID" value="ABC23814"/>
    <property type="gene ID" value="Rru_A3019"/>
</dbReference>
<evidence type="ECO:0000256" key="1">
    <source>
        <dbReference type="SAM" id="MobiDB-lite"/>
    </source>
</evidence>
<dbReference type="Pfam" id="PF10685">
    <property type="entry name" value="KGG"/>
    <property type="match status" value="2"/>
</dbReference>
<evidence type="ECO:0000313" key="3">
    <source>
        <dbReference type="Proteomes" id="UP000001929"/>
    </source>
</evidence>
<dbReference type="HOGENOM" id="CLU_142865_1_1_5"/>
<dbReference type="KEGG" id="rru:Rru_A3019"/>
<dbReference type="InterPro" id="IPR019626">
    <property type="entry name" value="Stress-induced_KGG_rpt"/>
</dbReference>
<name>Q2RPY1_RHORT</name>
<evidence type="ECO:0008006" key="4">
    <source>
        <dbReference type="Google" id="ProtNLM"/>
    </source>
</evidence>
<dbReference type="PhylomeDB" id="Q2RPY1"/>
<dbReference type="AlphaFoldDB" id="Q2RPY1"/>
<proteinExistence type="predicted"/>
<feature type="compositionally biased region" description="Basic and acidic residues" evidence="1">
    <location>
        <begin position="33"/>
        <end position="43"/>
    </location>
</feature>